<reference evidence="1" key="1">
    <citation type="journal article" date="2004" name="Nature">
        <title>Genome duplication in the teleost fish Tetraodon nigroviridis reveals the early vertebrate proto-karyotype.</title>
        <authorList>
            <person name="Jaillon O."/>
            <person name="Aury J.-M."/>
            <person name="Brunet F."/>
            <person name="Petit J.-L."/>
            <person name="Stange-Thomann N."/>
            <person name="Mauceli E."/>
            <person name="Bouneau L."/>
            <person name="Fischer C."/>
            <person name="Ozouf-Costaz C."/>
            <person name="Bernot A."/>
            <person name="Nicaud S."/>
            <person name="Jaffe D."/>
            <person name="Fisher S."/>
            <person name="Lutfalla G."/>
            <person name="Dossat C."/>
            <person name="Segurens B."/>
            <person name="Dasilva C."/>
            <person name="Salanoubat M."/>
            <person name="Levy M."/>
            <person name="Boudet N."/>
            <person name="Castellano S."/>
            <person name="Anthouard V."/>
            <person name="Jubin C."/>
            <person name="Castelli V."/>
            <person name="Katinka M."/>
            <person name="Vacherie B."/>
            <person name="Biemont C."/>
            <person name="Skalli Z."/>
            <person name="Cattolico L."/>
            <person name="Poulain J."/>
            <person name="De Berardinis V."/>
            <person name="Cruaud C."/>
            <person name="Duprat S."/>
            <person name="Brottier P."/>
            <person name="Coutanceau J.-P."/>
            <person name="Gouzy J."/>
            <person name="Parra G."/>
            <person name="Lardier G."/>
            <person name="Chapple C."/>
            <person name="McKernan K.J."/>
            <person name="McEwan P."/>
            <person name="Bosak S."/>
            <person name="Kellis M."/>
            <person name="Volff J.-N."/>
            <person name="Guigo R."/>
            <person name="Zody M.C."/>
            <person name="Mesirov J."/>
            <person name="Lindblad-Toh K."/>
            <person name="Birren B."/>
            <person name="Nusbaum C."/>
            <person name="Kahn D."/>
            <person name="Robinson-Rechavi M."/>
            <person name="Laudet V."/>
            <person name="Schachter V."/>
            <person name="Quetier F."/>
            <person name="Saurin W."/>
            <person name="Scarpelli C."/>
            <person name="Wincker P."/>
            <person name="Lander E.S."/>
            <person name="Weissenbach J."/>
            <person name="Roest Crollius H."/>
        </authorList>
    </citation>
    <scope>NUCLEOTIDE SEQUENCE [LARGE SCALE GENOMIC DNA]</scope>
</reference>
<reference evidence="1" key="2">
    <citation type="submission" date="2004-02" db="EMBL/GenBank/DDBJ databases">
        <authorList>
            <consortium name="Genoscope"/>
            <consortium name="Whitehead Institute Centre for Genome Research"/>
        </authorList>
    </citation>
    <scope>NUCLEOTIDE SEQUENCE</scope>
</reference>
<proteinExistence type="predicted"/>
<evidence type="ECO:0000313" key="1">
    <source>
        <dbReference type="EMBL" id="CAF95719.1"/>
    </source>
</evidence>
<accession>Q4SUG3</accession>
<organism evidence="1">
    <name type="scientific">Tetraodon nigroviridis</name>
    <name type="common">Spotted green pufferfish</name>
    <name type="synonym">Chelonodon nigroviridis</name>
    <dbReference type="NCBI Taxonomy" id="99883"/>
    <lineage>
        <taxon>Eukaryota</taxon>
        <taxon>Metazoa</taxon>
        <taxon>Chordata</taxon>
        <taxon>Craniata</taxon>
        <taxon>Vertebrata</taxon>
        <taxon>Euteleostomi</taxon>
        <taxon>Actinopterygii</taxon>
        <taxon>Neopterygii</taxon>
        <taxon>Teleostei</taxon>
        <taxon>Neoteleostei</taxon>
        <taxon>Acanthomorphata</taxon>
        <taxon>Eupercaria</taxon>
        <taxon>Tetraodontiformes</taxon>
        <taxon>Tetradontoidea</taxon>
        <taxon>Tetraodontidae</taxon>
        <taxon>Tetraodon</taxon>
    </lineage>
</organism>
<dbReference type="EMBL" id="CAAE01013948">
    <property type="protein sequence ID" value="CAF95719.1"/>
    <property type="molecule type" value="Genomic_DNA"/>
</dbReference>
<sequence length="41" mass="4816">MVYTLEESVDKQYLAPRASGLPEWCEPLISRTKKKQQKYEA</sequence>
<dbReference type="KEGG" id="tng:GSTEN00012479G001"/>
<name>Q4SUG3_TETNG</name>
<comment type="caution">
    <text evidence="1">The sequence shown here is derived from an EMBL/GenBank/DDBJ whole genome shotgun (WGS) entry which is preliminary data.</text>
</comment>
<gene>
    <name evidence="1" type="ORF">GSTENG00012479001</name>
</gene>
<dbReference type="OrthoDB" id="10677821at2759"/>
<protein>
    <submittedName>
        <fullName evidence="1">(spotted green pufferfish) hypothetical protein</fullName>
    </submittedName>
</protein>
<dbReference type="AlphaFoldDB" id="Q4SUG3"/>